<feature type="compositionally biased region" description="Low complexity" evidence="1">
    <location>
        <begin position="384"/>
        <end position="417"/>
    </location>
</feature>
<dbReference type="AlphaFoldDB" id="A0A844AVV9"/>
<feature type="compositionally biased region" description="Polar residues" evidence="1">
    <location>
        <begin position="278"/>
        <end position="288"/>
    </location>
</feature>
<feature type="region of interest" description="Disordered" evidence="1">
    <location>
        <begin position="371"/>
        <end position="491"/>
    </location>
</feature>
<feature type="compositionally biased region" description="Low complexity" evidence="1">
    <location>
        <begin position="268"/>
        <end position="277"/>
    </location>
</feature>
<sequence length="491" mass="51490">MNRELVLGILPVIEAQMILNVMQPHLDPAQENLLGLQDMEGMTAHEQFALLSASLTMIVHMKRVEGWTNQLFGGPVPKADMQKMTVPHLLTSCGAAVVNLAITCISGYLAREAVLWGEGASIAGAAGDAEYGFDGGVHELDLIAGLMIGALALRAIGSGPIGDAFRRSEMAGSLITGIGAGVLTTVPGAGSMAAGLALSSGAHALAQPPYERPDVRTPAGRDRWRATGIHGFTGKVGHLVVDTLGALGTGLARGLGCLKLRQPLKQAQAHADHGGAATNNATPQTPDLENQRQDLPEIELVHHLWRDGVEDNSPSKAHERERIVGLYTPEEANRISAERETKFDMVLPTDLAEWGLEPSALGMMMERRPNTNVNLTPMTAGRPVTASSLTTGTSSSTTSSSSSSSSSTGSATVASTSKLRVELPKSPSTVLRPVQDLASPTSPQSPTSPTSPTSSLPLMSPAQLRTPLRNQQTPLVIRTPSSPRGGAGKPR</sequence>
<accession>A0A844AVV9</accession>
<feature type="region of interest" description="Disordered" evidence="1">
    <location>
        <begin position="268"/>
        <end position="289"/>
    </location>
</feature>
<reference evidence="2 3" key="1">
    <citation type="submission" date="2019-11" db="EMBL/GenBank/DDBJ databases">
        <title>Caenimonas koreensis gen. nov., sp. nov., isolated from activated sludge.</title>
        <authorList>
            <person name="Seung H.R."/>
        </authorList>
    </citation>
    <scope>NUCLEOTIDE SEQUENCE [LARGE SCALE GENOMIC DNA]</scope>
    <source>
        <strain evidence="2 3">EMB320</strain>
    </source>
</reference>
<name>A0A844AVV9_9BURK</name>
<feature type="compositionally biased region" description="Low complexity" evidence="1">
    <location>
        <begin position="439"/>
        <end position="461"/>
    </location>
</feature>
<comment type="caution">
    <text evidence="2">The sequence shown here is derived from an EMBL/GenBank/DDBJ whole genome shotgun (WGS) entry which is preliminary data.</text>
</comment>
<proteinExistence type="predicted"/>
<organism evidence="2 3">
    <name type="scientific">Caenimonas koreensis DSM 17982</name>
    <dbReference type="NCBI Taxonomy" id="1121255"/>
    <lineage>
        <taxon>Bacteria</taxon>
        <taxon>Pseudomonadati</taxon>
        <taxon>Pseudomonadota</taxon>
        <taxon>Betaproteobacteria</taxon>
        <taxon>Burkholderiales</taxon>
        <taxon>Comamonadaceae</taxon>
        <taxon>Caenimonas</taxon>
    </lineage>
</organism>
<evidence type="ECO:0000313" key="2">
    <source>
        <dbReference type="EMBL" id="MRD46518.1"/>
    </source>
</evidence>
<dbReference type="Proteomes" id="UP000487350">
    <property type="component" value="Unassembled WGS sequence"/>
</dbReference>
<feature type="compositionally biased region" description="Polar residues" evidence="1">
    <location>
        <begin position="468"/>
        <end position="482"/>
    </location>
</feature>
<keyword evidence="3" id="KW-1185">Reference proteome</keyword>
<dbReference type="EMBL" id="WJBU01000004">
    <property type="protein sequence ID" value="MRD46518.1"/>
    <property type="molecule type" value="Genomic_DNA"/>
</dbReference>
<gene>
    <name evidence="2" type="ORF">GHT07_04475</name>
</gene>
<evidence type="ECO:0000256" key="1">
    <source>
        <dbReference type="SAM" id="MobiDB-lite"/>
    </source>
</evidence>
<evidence type="ECO:0000313" key="3">
    <source>
        <dbReference type="Proteomes" id="UP000487350"/>
    </source>
</evidence>
<protein>
    <submittedName>
        <fullName evidence="2">Uncharacterized protein</fullName>
    </submittedName>
</protein>